<feature type="binding site" evidence="18">
    <location>
        <position position="30"/>
    </location>
    <ligand>
        <name>a divalent metal cation</name>
        <dbReference type="ChEBI" id="CHEBI:60240"/>
    </ligand>
</feature>
<sequence length="161" mass="17576">MRNDLENQTRALGRSFLYAFRGIRYCIKNERNMRIHLAAAVFVTAFSLVYRLEPLGYAVLFLAMGAVISFEAVNTALEALVNLASPAYHNLARIAKDVAAGAVFMAALAAIAAGVCLFGNWAHLWETALEILTTPLLAALFGGIIAGGIWFIFYGNKLFKD</sequence>
<dbReference type="GO" id="GO:0005524">
    <property type="term" value="F:ATP binding"/>
    <property type="evidence" value="ECO:0007669"/>
    <property type="project" value="UniProtKB-KW"/>
</dbReference>
<name>A0A9D1K1B2_9FIRM</name>
<comment type="cofactor">
    <cofactor evidence="18">
        <name>Mg(2+)</name>
        <dbReference type="ChEBI" id="CHEBI:18420"/>
    </cofactor>
    <text evidence="18">Mn(2+), Zn(2+), Cd(2+) and Co(2+) support activity to lesser extents.</text>
</comment>
<protein>
    <submittedName>
        <fullName evidence="20">Diacylglycerol kinase family protein</fullName>
    </submittedName>
</protein>
<comment type="caution">
    <text evidence="20">The sequence shown here is derived from an EMBL/GenBank/DDBJ whole genome shotgun (WGS) entry which is preliminary data.</text>
</comment>
<evidence type="ECO:0000256" key="15">
    <source>
        <dbReference type="PIRSR" id="PIRSR600829-1"/>
    </source>
</evidence>
<keyword evidence="7 17" id="KW-0547">Nucleotide-binding</keyword>
<evidence type="ECO:0000256" key="9">
    <source>
        <dbReference type="ARBA" id="ARBA00022840"/>
    </source>
</evidence>
<feature type="binding site" evidence="17">
    <location>
        <begin position="96"/>
        <end position="97"/>
    </location>
    <ligand>
        <name>ATP</name>
        <dbReference type="ChEBI" id="CHEBI:30616"/>
    </ligand>
</feature>
<dbReference type="GO" id="GO:0016301">
    <property type="term" value="F:kinase activity"/>
    <property type="evidence" value="ECO:0007669"/>
    <property type="project" value="UniProtKB-KW"/>
</dbReference>
<keyword evidence="3" id="KW-1003">Cell membrane</keyword>
<keyword evidence="18" id="KW-0479">Metal-binding</keyword>
<feature type="binding site" evidence="17">
    <location>
        <position position="18"/>
    </location>
    <ligand>
        <name>ATP</name>
        <dbReference type="ChEBI" id="CHEBI:30616"/>
    </ligand>
</feature>
<feature type="binding site" evidence="17">
    <location>
        <position position="30"/>
    </location>
    <ligand>
        <name>ATP</name>
        <dbReference type="ChEBI" id="CHEBI:30616"/>
    </ligand>
</feature>
<evidence type="ECO:0000256" key="4">
    <source>
        <dbReference type="ARBA" id="ARBA00022516"/>
    </source>
</evidence>
<keyword evidence="5" id="KW-0808">Transferase</keyword>
<proteinExistence type="inferred from homology"/>
<comment type="similarity">
    <text evidence="2">Belongs to the bacterial diacylglycerol kinase family.</text>
</comment>
<evidence type="ECO:0000256" key="14">
    <source>
        <dbReference type="ARBA" id="ARBA00023264"/>
    </source>
</evidence>
<feature type="transmembrane region" description="Helical" evidence="19">
    <location>
        <begin position="33"/>
        <end position="50"/>
    </location>
</feature>
<evidence type="ECO:0000256" key="8">
    <source>
        <dbReference type="ARBA" id="ARBA00022777"/>
    </source>
</evidence>
<accession>A0A9D1K1B2</accession>
<dbReference type="GO" id="GO:0005886">
    <property type="term" value="C:plasma membrane"/>
    <property type="evidence" value="ECO:0007669"/>
    <property type="project" value="UniProtKB-SubCell"/>
</dbReference>
<evidence type="ECO:0000256" key="16">
    <source>
        <dbReference type="PIRSR" id="PIRSR600829-2"/>
    </source>
</evidence>
<evidence type="ECO:0000256" key="11">
    <source>
        <dbReference type="ARBA" id="ARBA00023098"/>
    </source>
</evidence>
<keyword evidence="18" id="KW-0460">Magnesium</keyword>
<dbReference type="Gene3D" id="1.10.287.3610">
    <property type="match status" value="1"/>
</dbReference>
<gene>
    <name evidence="20" type="ORF">IAB51_12595</name>
</gene>
<evidence type="ECO:0000313" key="20">
    <source>
        <dbReference type="EMBL" id="HIS77617.1"/>
    </source>
</evidence>
<evidence type="ECO:0000256" key="10">
    <source>
        <dbReference type="ARBA" id="ARBA00022989"/>
    </source>
</evidence>
<feature type="transmembrane region" description="Helical" evidence="19">
    <location>
        <begin position="98"/>
        <end position="124"/>
    </location>
</feature>
<evidence type="ECO:0000256" key="2">
    <source>
        <dbReference type="ARBA" id="ARBA00005967"/>
    </source>
</evidence>
<dbReference type="Proteomes" id="UP000824002">
    <property type="component" value="Unassembled WGS sequence"/>
</dbReference>
<dbReference type="PANTHER" id="PTHR34299:SF1">
    <property type="entry name" value="DIACYLGLYCEROL KINASE"/>
    <property type="match status" value="1"/>
</dbReference>
<keyword evidence="8 20" id="KW-0418">Kinase</keyword>
<dbReference type="InterPro" id="IPR036945">
    <property type="entry name" value="DAGK_sf"/>
</dbReference>
<dbReference type="Pfam" id="PF01219">
    <property type="entry name" value="DAGK_prokar"/>
    <property type="match status" value="1"/>
</dbReference>
<keyword evidence="9 17" id="KW-0067">ATP-binding</keyword>
<keyword evidence="4" id="KW-0444">Lipid biosynthesis</keyword>
<feature type="binding site" evidence="18">
    <location>
        <position position="78"/>
    </location>
    <ligand>
        <name>a divalent metal cation</name>
        <dbReference type="ChEBI" id="CHEBI:60240"/>
    </ligand>
</feature>
<feature type="transmembrane region" description="Helical" evidence="19">
    <location>
        <begin position="136"/>
        <end position="155"/>
    </location>
</feature>
<dbReference type="CDD" id="cd14265">
    <property type="entry name" value="UDPK_IM_like"/>
    <property type="match status" value="1"/>
</dbReference>
<dbReference type="InterPro" id="IPR033717">
    <property type="entry name" value="UDPK"/>
</dbReference>
<feature type="binding site" evidence="16">
    <location>
        <position position="71"/>
    </location>
    <ligand>
        <name>substrate</name>
    </ligand>
</feature>
<keyword evidence="14" id="KW-1208">Phospholipid metabolism</keyword>
<keyword evidence="6 19" id="KW-0812">Transmembrane</keyword>
<dbReference type="PANTHER" id="PTHR34299">
    <property type="entry name" value="DIACYLGLYCEROL KINASE"/>
    <property type="match status" value="1"/>
</dbReference>
<dbReference type="InterPro" id="IPR000829">
    <property type="entry name" value="DAGK"/>
</dbReference>
<evidence type="ECO:0000256" key="7">
    <source>
        <dbReference type="ARBA" id="ARBA00022741"/>
    </source>
</evidence>
<dbReference type="GO" id="GO:0046872">
    <property type="term" value="F:metal ion binding"/>
    <property type="evidence" value="ECO:0007669"/>
    <property type="project" value="UniProtKB-KW"/>
</dbReference>
<evidence type="ECO:0000256" key="12">
    <source>
        <dbReference type="ARBA" id="ARBA00023136"/>
    </source>
</evidence>
<keyword evidence="12 19" id="KW-0472">Membrane</keyword>
<comment type="subcellular location">
    <subcellularLocation>
        <location evidence="1">Cell membrane</location>
        <topology evidence="1">Multi-pass membrane protein</topology>
    </subcellularLocation>
</comment>
<reference evidence="20" key="2">
    <citation type="journal article" date="2021" name="PeerJ">
        <title>Extensive microbial diversity within the chicken gut microbiome revealed by metagenomics and culture.</title>
        <authorList>
            <person name="Gilroy R."/>
            <person name="Ravi A."/>
            <person name="Getino M."/>
            <person name="Pursley I."/>
            <person name="Horton D.L."/>
            <person name="Alikhan N.F."/>
            <person name="Baker D."/>
            <person name="Gharbi K."/>
            <person name="Hall N."/>
            <person name="Watson M."/>
            <person name="Adriaenssens E.M."/>
            <person name="Foster-Nyarko E."/>
            <person name="Jarju S."/>
            <person name="Secka A."/>
            <person name="Antonio M."/>
            <person name="Oren A."/>
            <person name="Chaudhuri R.R."/>
            <person name="La Ragione R."/>
            <person name="Hildebrand F."/>
            <person name="Pallen M.J."/>
        </authorList>
    </citation>
    <scope>NUCLEOTIDE SEQUENCE</scope>
    <source>
        <strain evidence="20">CHK199-13235</strain>
    </source>
</reference>
<evidence type="ECO:0000256" key="1">
    <source>
        <dbReference type="ARBA" id="ARBA00004651"/>
    </source>
</evidence>
<keyword evidence="13" id="KW-0594">Phospholipid biosynthesis</keyword>
<feature type="transmembrane region" description="Helical" evidence="19">
    <location>
        <begin position="56"/>
        <end position="77"/>
    </location>
</feature>
<evidence type="ECO:0000256" key="19">
    <source>
        <dbReference type="SAM" id="Phobius"/>
    </source>
</evidence>
<evidence type="ECO:0000256" key="18">
    <source>
        <dbReference type="PIRSR" id="PIRSR600829-4"/>
    </source>
</evidence>
<dbReference type="GO" id="GO:0008654">
    <property type="term" value="P:phospholipid biosynthetic process"/>
    <property type="evidence" value="ECO:0007669"/>
    <property type="project" value="UniProtKB-KW"/>
</dbReference>
<evidence type="ECO:0000313" key="21">
    <source>
        <dbReference type="Proteomes" id="UP000824002"/>
    </source>
</evidence>
<evidence type="ECO:0000256" key="17">
    <source>
        <dbReference type="PIRSR" id="PIRSR600829-3"/>
    </source>
</evidence>
<feature type="binding site" evidence="17">
    <location>
        <position position="78"/>
    </location>
    <ligand>
        <name>ATP</name>
        <dbReference type="ChEBI" id="CHEBI:30616"/>
    </ligand>
</feature>
<keyword evidence="11" id="KW-0443">Lipid metabolism</keyword>
<evidence type="ECO:0000256" key="13">
    <source>
        <dbReference type="ARBA" id="ARBA00023209"/>
    </source>
</evidence>
<feature type="active site" description="Proton acceptor" evidence="15">
    <location>
        <position position="71"/>
    </location>
</feature>
<evidence type="ECO:0000256" key="5">
    <source>
        <dbReference type="ARBA" id="ARBA00022679"/>
    </source>
</evidence>
<evidence type="ECO:0000256" key="3">
    <source>
        <dbReference type="ARBA" id="ARBA00022475"/>
    </source>
</evidence>
<reference evidence="20" key="1">
    <citation type="submission" date="2020-10" db="EMBL/GenBank/DDBJ databases">
        <authorList>
            <person name="Gilroy R."/>
        </authorList>
    </citation>
    <scope>NUCLEOTIDE SEQUENCE</scope>
    <source>
        <strain evidence="20">CHK199-13235</strain>
    </source>
</reference>
<evidence type="ECO:0000256" key="6">
    <source>
        <dbReference type="ARBA" id="ARBA00022692"/>
    </source>
</evidence>
<organism evidence="20 21">
    <name type="scientific">Candidatus Merdivicinus excrementipullorum</name>
    <dbReference type="NCBI Taxonomy" id="2840867"/>
    <lineage>
        <taxon>Bacteria</taxon>
        <taxon>Bacillati</taxon>
        <taxon>Bacillota</taxon>
        <taxon>Clostridia</taxon>
        <taxon>Eubacteriales</taxon>
        <taxon>Oscillospiraceae</taxon>
        <taxon>Oscillospiraceae incertae sedis</taxon>
        <taxon>Candidatus Merdivicinus</taxon>
    </lineage>
</organism>
<dbReference type="AlphaFoldDB" id="A0A9D1K1B2"/>
<keyword evidence="10 19" id="KW-1133">Transmembrane helix</keyword>
<dbReference type="EMBL" id="DVJP01000080">
    <property type="protein sequence ID" value="HIS77617.1"/>
    <property type="molecule type" value="Genomic_DNA"/>
</dbReference>